<keyword evidence="8" id="KW-1185">Reference proteome</keyword>
<feature type="domain" description="Mannosyl-glycoprotein endo-beta-N-acetylglucosamidase-like" evidence="5">
    <location>
        <begin position="756"/>
        <end position="915"/>
    </location>
</feature>
<dbReference type="PANTHER" id="PTHR33308:SF9">
    <property type="entry name" value="PEPTIDOGLYCAN HYDROLASE FLGJ"/>
    <property type="match status" value="1"/>
</dbReference>
<dbReference type="SMART" id="SM00047">
    <property type="entry name" value="LYZ2"/>
    <property type="match status" value="1"/>
</dbReference>
<dbReference type="GO" id="GO:0008745">
    <property type="term" value="F:N-acetylmuramoyl-L-alanine amidase activity"/>
    <property type="evidence" value="ECO:0007669"/>
    <property type="project" value="InterPro"/>
</dbReference>
<feature type="compositionally biased region" description="Low complexity" evidence="4">
    <location>
        <begin position="415"/>
        <end position="433"/>
    </location>
</feature>
<feature type="compositionally biased region" description="Low complexity" evidence="4">
    <location>
        <begin position="106"/>
        <end position="139"/>
    </location>
</feature>
<dbReference type="GO" id="GO:0009253">
    <property type="term" value="P:peptidoglycan catabolic process"/>
    <property type="evidence" value="ECO:0007669"/>
    <property type="project" value="InterPro"/>
</dbReference>
<evidence type="ECO:0000313" key="7">
    <source>
        <dbReference type="EMBL" id="KRN94407.1"/>
    </source>
</evidence>
<feature type="compositionally biased region" description="Low complexity" evidence="4">
    <location>
        <begin position="328"/>
        <end position="350"/>
    </location>
</feature>
<dbReference type="Gene3D" id="1.10.530.10">
    <property type="match status" value="1"/>
</dbReference>
<dbReference type="Pfam" id="PF01832">
    <property type="entry name" value="Glucosaminidase"/>
    <property type="match status" value="1"/>
</dbReference>
<name>A0A0R2L6N7_9LACO</name>
<evidence type="ECO:0000259" key="6">
    <source>
        <dbReference type="SMART" id="SM00644"/>
    </source>
</evidence>
<feature type="region of interest" description="Disordered" evidence="4">
    <location>
        <begin position="42"/>
        <end position="84"/>
    </location>
</feature>
<protein>
    <submittedName>
        <fullName evidence="7">N-acetylmuramidase</fullName>
    </submittedName>
</protein>
<dbReference type="Proteomes" id="UP000051859">
    <property type="component" value="Unassembled WGS sequence"/>
</dbReference>
<dbReference type="PATRIC" id="fig|331679.3.peg.1363"/>
<dbReference type="EMBL" id="JQBX01000005">
    <property type="protein sequence ID" value="KRN94407.1"/>
    <property type="molecule type" value="Genomic_DNA"/>
</dbReference>
<dbReference type="Pfam" id="PF19258">
    <property type="entry name" value="KxYKxGKxW_sig"/>
    <property type="match status" value="1"/>
</dbReference>
<dbReference type="PANTHER" id="PTHR33308">
    <property type="entry name" value="PEPTIDOGLYCAN HYDROLASE FLGJ"/>
    <property type="match status" value="1"/>
</dbReference>
<dbReference type="InterPro" id="IPR022263">
    <property type="entry name" value="KxYKxGKxW"/>
</dbReference>
<dbReference type="CDD" id="cd06583">
    <property type="entry name" value="PGRP"/>
    <property type="match status" value="1"/>
</dbReference>
<feature type="compositionally biased region" description="Low complexity" evidence="4">
    <location>
        <begin position="65"/>
        <end position="84"/>
    </location>
</feature>
<feature type="domain" description="N-acetylmuramoyl-L-alanine amidase" evidence="6">
    <location>
        <begin position="165"/>
        <end position="304"/>
    </location>
</feature>
<dbReference type="InterPro" id="IPR002502">
    <property type="entry name" value="Amidase_domain"/>
</dbReference>
<dbReference type="GO" id="GO:0004040">
    <property type="term" value="F:amidase activity"/>
    <property type="evidence" value="ECO:0007669"/>
    <property type="project" value="InterPro"/>
</dbReference>
<comment type="similarity">
    <text evidence="1">Belongs to the glycosyl hydrolase 73 family.</text>
</comment>
<organism evidence="7 8">
    <name type="scientific">Pediococcus stilesii</name>
    <dbReference type="NCBI Taxonomy" id="331679"/>
    <lineage>
        <taxon>Bacteria</taxon>
        <taxon>Bacillati</taxon>
        <taxon>Bacillota</taxon>
        <taxon>Bacilli</taxon>
        <taxon>Lactobacillales</taxon>
        <taxon>Lactobacillaceae</taxon>
        <taxon>Pediococcus</taxon>
    </lineage>
</organism>
<feature type="region of interest" description="Disordered" evidence="4">
    <location>
        <begin position="575"/>
        <end position="596"/>
    </location>
</feature>
<feature type="compositionally biased region" description="Low complexity" evidence="4">
    <location>
        <begin position="658"/>
        <end position="675"/>
    </location>
</feature>
<dbReference type="Gene3D" id="3.40.80.10">
    <property type="entry name" value="Peptidoglycan recognition protein-like"/>
    <property type="match status" value="1"/>
</dbReference>
<keyword evidence="3" id="KW-0378">Hydrolase</keyword>
<dbReference type="InterPro" id="IPR051056">
    <property type="entry name" value="Glycosyl_Hydrolase_73"/>
</dbReference>
<feature type="region of interest" description="Disordered" evidence="4">
    <location>
        <begin position="658"/>
        <end position="678"/>
    </location>
</feature>
<gene>
    <name evidence="7" type="ORF">IV81_GL001331</name>
</gene>
<feature type="compositionally biased region" description="Low complexity" evidence="4">
    <location>
        <begin position="577"/>
        <end position="596"/>
    </location>
</feature>
<dbReference type="Gene3D" id="2.10.70.40">
    <property type="entry name" value="peptidoglycan hydrolase"/>
    <property type="match status" value="1"/>
</dbReference>
<sequence length="923" mass="98388">MEVRKHYKMFKSGKQWVYAGIATASFGLAGIGNNVANVHADTTENKDSVRPIDQNTTMAPVSEASVKLTQKSTTQTSASSNATLNTSSAAVSSSASSAAQQQNTKATSSVSAKTSTAVAPTSSAAVTTAKTTTTAKSTTNTDVEPATAKTSTQKSYTVDNTYKLAENEGSDQKTNNKIIVAHATGTYAPAKNVATFEKREWSTDQTYVQYIVGDGGKVYAVGEEGYVAWGAGQWANENAPVQVELAQTYSDAQFKKDYTTYVNLLRDSAQKWNIPVTLDDKKYVGIKSHVWITNNVWGNHVDPYGYLATHGVSQSQFARDLQYGFNANSNGTSTNNTGSNSGNSSNGSNNVDNSKIKVGSNVTIKTSAKKWATGQDIYGAVKGKTYKVIQTNGSRLLLDKVVSWINKADVTVPGTSANNTNNSQNTSRPTTNTSQAIKVGSSVTIKTNAKKWATGQNIYGAVKGKTYKVIQTNGSRLLLDKVVSWINKADVTVPGTSANNTNNSQNTSRPTTNTSQTIKVGSNVTIKTSAKKWATGQNIYGAVKGKTYKVIQTNGSRLLLDKVVSWINKADVTVPGTSANNTNNSQNTSRPTTNTSQTIKVGSNVTIKTSAKKWATGQNIYGAVKGQTYKVIQTNGSRLLLDKVVSWINKSDVTVPGGTTNAATKPTTNKPTGNANQSTIGVGSNVTIKSSAKRWATGQNIYDGVKGKTYKVIQTNGSRLLLDKVVSWINKSDVTVPGSNTSSNSAGNSSSSQVIKLSNSGWTSTQTNFVNQIAADVMSVCKDNGLYASVAMAQAVLESAYGTSGLAKQANNLFGIKADKNWTGDYVTMKTQEVINGRTVTVNAKFRKYSSIKDSIADYAQKLQSRPQYSNAFTNKAANYIESIKAIKAGGYATSTTYVSSLINCVNTNGFYKLDGRTSAITL</sequence>
<comment type="caution">
    <text evidence="7">The sequence shown here is derived from an EMBL/GenBank/DDBJ whole genome shotgun (WGS) entry which is preliminary data.</text>
</comment>
<dbReference type="Pfam" id="PF01510">
    <property type="entry name" value="Amidase_2"/>
    <property type="match status" value="1"/>
</dbReference>
<keyword evidence="2" id="KW-0732">Signal</keyword>
<feature type="compositionally biased region" description="Low complexity" evidence="4">
    <location>
        <begin position="496"/>
        <end position="515"/>
    </location>
</feature>
<evidence type="ECO:0000256" key="1">
    <source>
        <dbReference type="ARBA" id="ARBA00010266"/>
    </source>
</evidence>
<feature type="region of interest" description="Disordered" evidence="4">
    <location>
        <begin position="328"/>
        <end position="355"/>
    </location>
</feature>
<evidence type="ECO:0000313" key="8">
    <source>
        <dbReference type="Proteomes" id="UP000051859"/>
    </source>
</evidence>
<feature type="region of interest" description="Disordered" evidence="4">
    <location>
        <begin position="106"/>
        <end position="154"/>
    </location>
</feature>
<dbReference type="NCBIfam" id="TIGR03715">
    <property type="entry name" value="KxYKxGKxW"/>
    <property type="match status" value="1"/>
</dbReference>
<dbReference type="AlphaFoldDB" id="A0A0R2L6N7"/>
<dbReference type="InterPro" id="IPR002901">
    <property type="entry name" value="MGlyc_endo_b_GlcNAc-like_dom"/>
</dbReference>
<evidence type="ECO:0000259" key="5">
    <source>
        <dbReference type="SMART" id="SM00047"/>
    </source>
</evidence>
<feature type="region of interest" description="Disordered" evidence="4">
    <location>
        <begin position="413"/>
        <end position="433"/>
    </location>
</feature>
<dbReference type="STRING" id="331679.IV81_GL001331"/>
<reference evidence="7 8" key="1">
    <citation type="journal article" date="2015" name="Genome Announc.">
        <title>Expanding the biotechnology potential of lactobacilli through comparative genomics of 213 strains and associated genera.</title>
        <authorList>
            <person name="Sun Z."/>
            <person name="Harris H.M."/>
            <person name="McCann A."/>
            <person name="Guo C."/>
            <person name="Argimon S."/>
            <person name="Zhang W."/>
            <person name="Yang X."/>
            <person name="Jeffery I.B."/>
            <person name="Cooney J.C."/>
            <person name="Kagawa T.F."/>
            <person name="Liu W."/>
            <person name="Song Y."/>
            <person name="Salvetti E."/>
            <person name="Wrobel A."/>
            <person name="Rasinkangas P."/>
            <person name="Parkhill J."/>
            <person name="Rea M.C."/>
            <person name="O'Sullivan O."/>
            <person name="Ritari J."/>
            <person name="Douillard F.P."/>
            <person name="Paul Ross R."/>
            <person name="Yang R."/>
            <person name="Briner A.E."/>
            <person name="Felis G.E."/>
            <person name="de Vos W.M."/>
            <person name="Barrangou R."/>
            <person name="Klaenhammer T.R."/>
            <person name="Caufield P.W."/>
            <person name="Cui Y."/>
            <person name="Zhang H."/>
            <person name="O'Toole P.W."/>
        </authorList>
    </citation>
    <scope>NUCLEOTIDE SEQUENCE [LARGE SCALE GENOMIC DNA]</scope>
    <source>
        <strain evidence="7 8">DSM 18001</strain>
    </source>
</reference>
<evidence type="ECO:0000256" key="4">
    <source>
        <dbReference type="SAM" id="MobiDB-lite"/>
    </source>
</evidence>
<dbReference type="PRINTS" id="PR01002">
    <property type="entry name" value="FLGFLGJ"/>
</dbReference>
<dbReference type="SMART" id="SM00644">
    <property type="entry name" value="Ami_2"/>
    <property type="match status" value="1"/>
</dbReference>
<feature type="region of interest" description="Disordered" evidence="4">
    <location>
        <begin position="494"/>
        <end position="515"/>
    </location>
</feature>
<evidence type="ECO:0000256" key="2">
    <source>
        <dbReference type="ARBA" id="ARBA00022729"/>
    </source>
</evidence>
<proteinExistence type="inferred from homology"/>
<evidence type="ECO:0000256" key="3">
    <source>
        <dbReference type="ARBA" id="ARBA00022801"/>
    </source>
</evidence>
<accession>A0A0R2L6N7</accession>
<dbReference type="InterPro" id="IPR036505">
    <property type="entry name" value="Amidase/PGRP_sf"/>
</dbReference>
<dbReference type="SUPFAM" id="SSF55846">
    <property type="entry name" value="N-acetylmuramoyl-L-alanine amidase-like"/>
    <property type="match status" value="1"/>
</dbReference>
<dbReference type="RefSeq" id="WP_057802138.1">
    <property type="nucleotide sequence ID" value="NZ_JQBX01000005.1"/>
</dbReference>